<accession>A0AAV1VN97</accession>
<dbReference type="Proteomes" id="UP001162060">
    <property type="component" value="Unassembled WGS sequence"/>
</dbReference>
<evidence type="ECO:0000256" key="1">
    <source>
        <dbReference type="SAM" id="MobiDB-lite"/>
    </source>
</evidence>
<feature type="region of interest" description="Disordered" evidence="1">
    <location>
        <begin position="1"/>
        <end position="50"/>
    </location>
</feature>
<dbReference type="AlphaFoldDB" id="A0AAV1VN97"/>
<organism evidence="2 3">
    <name type="scientific">Peronospora matthiolae</name>
    <dbReference type="NCBI Taxonomy" id="2874970"/>
    <lineage>
        <taxon>Eukaryota</taxon>
        <taxon>Sar</taxon>
        <taxon>Stramenopiles</taxon>
        <taxon>Oomycota</taxon>
        <taxon>Peronosporomycetes</taxon>
        <taxon>Peronosporales</taxon>
        <taxon>Peronosporaceae</taxon>
        <taxon>Peronospora</taxon>
    </lineage>
</organism>
<protein>
    <recommendedName>
        <fullName evidence="4">CCHC-type domain-containing protein</fullName>
    </recommendedName>
</protein>
<name>A0AAV1VN97_9STRA</name>
<gene>
    <name evidence="2" type="ORF">PM001_LOCUS32850</name>
</gene>
<feature type="compositionally biased region" description="Basic and acidic residues" evidence="1">
    <location>
        <begin position="36"/>
        <end position="50"/>
    </location>
</feature>
<evidence type="ECO:0008006" key="4">
    <source>
        <dbReference type="Google" id="ProtNLM"/>
    </source>
</evidence>
<sequence length="171" mass="19321">MGSSKFRQRIAPQDAQVPAKTARSVRAIYVDNESSGSDRDSCGSDSDSDRRNGYMATATDYAQKPNWHNVYTATAADRALNPIDPFEVSKSVTIATTIVEGLKQCCGRKGHPAEKCYYVCYVCKEVHEERKCPMERFYNMIRQWYVPTKHAGMLPEQVEKMLNQDARQVGI</sequence>
<dbReference type="EMBL" id="CAKLBY020000380">
    <property type="protein sequence ID" value="CAK7947700.1"/>
    <property type="molecule type" value="Genomic_DNA"/>
</dbReference>
<evidence type="ECO:0000313" key="2">
    <source>
        <dbReference type="EMBL" id="CAK7947700.1"/>
    </source>
</evidence>
<reference evidence="2" key="1">
    <citation type="submission" date="2024-01" db="EMBL/GenBank/DDBJ databases">
        <authorList>
            <person name="Webb A."/>
        </authorList>
    </citation>
    <scope>NUCLEOTIDE SEQUENCE</scope>
    <source>
        <strain evidence="2">Pm1</strain>
    </source>
</reference>
<comment type="caution">
    <text evidence="2">The sequence shown here is derived from an EMBL/GenBank/DDBJ whole genome shotgun (WGS) entry which is preliminary data.</text>
</comment>
<proteinExistence type="predicted"/>
<evidence type="ECO:0000313" key="3">
    <source>
        <dbReference type="Proteomes" id="UP001162060"/>
    </source>
</evidence>